<gene>
    <name evidence="1" type="ORF">OSC06_12430</name>
</gene>
<dbReference type="AlphaFoldDB" id="A0AAE4JQE3"/>
<protein>
    <submittedName>
        <fullName evidence="1">Uncharacterized protein</fullName>
    </submittedName>
</protein>
<sequence length="142" mass="16625">MMDNSSPDNVQIREFVERLKTVTGSRFFHYLNDKQVKTTCLMCGHNGRQVIDETNYTTAQDRLDNKPPRTFVTFYYHTPGIPADSINHYYYRLICDNCGFVTQHSARYVINWLDEEALREQHLSDAEWVNMPEPATAEPDEE</sequence>
<dbReference type="Proteomes" id="UP001182247">
    <property type="component" value="Unassembled WGS sequence"/>
</dbReference>
<organism evidence="1 2">
    <name type="scientific">Morganella morganii</name>
    <name type="common">Proteus morganii</name>
    <dbReference type="NCBI Taxonomy" id="582"/>
    <lineage>
        <taxon>Bacteria</taxon>
        <taxon>Pseudomonadati</taxon>
        <taxon>Pseudomonadota</taxon>
        <taxon>Gammaproteobacteria</taxon>
        <taxon>Enterobacterales</taxon>
        <taxon>Morganellaceae</taxon>
        <taxon>Morganella</taxon>
    </lineage>
</organism>
<reference evidence="1" key="1">
    <citation type="submission" date="2023-02" db="EMBL/GenBank/DDBJ databases">
        <title>Detection, antimicrobial susceptibility and genomic characterization of NDM-producing species of Morganellaceae, Yersiniaceae, and Enterobacteriaceae other than Klebsiella.</title>
        <authorList>
            <person name="Camargo C.H."/>
            <person name="Sacchi C.T."/>
            <person name="Campos K.R."/>
        </authorList>
    </citation>
    <scope>NUCLEOTIDE SEQUENCE</scope>
    <source>
        <strain evidence="1">1189_21</strain>
    </source>
</reference>
<dbReference type="EMBL" id="JAPKIY010000017">
    <property type="protein sequence ID" value="MDS0898783.1"/>
    <property type="molecule type" value="Genomic_DNA"/>
</dbReference>
<proteinExistence type="predicted"/>
<comment type="caution">
    <text evidence="1">The sequence shown here is derived from an EMBL/GenBank/DDBJ whole genome shotgun (WGS) entry which is preliminary data.</text>
</comment>
<name>A0AAE4JQE3_MORMO</name>
<evidence type="ECO:0000313" key="1">
    <source>
        <dbReference type="EMBL" id="MDS0898783.1"/>
    </source>
</evidence>
<dbReference type="RefSeq" id="WP_004904249.1">
    <property type="nucleotide sequence ID" value="NZ_ABMOGV020000011.1"/>
</dbReference>
<evidence type="ECO:0000313" key="2">
    <source>
        <dbReference type="Proteomes" id="UP001182247"/>
    </source>
</evidence>
<accession>A0AAE4JQE3</accession>